<reference evidence="1" key="1">
    <citation type="submission" date="2022-07" db="EMBL/GenBank/DDBJ databases">
        <title>Phylogenomic reconstructions and comparative analyses of Kickxellomycotina fungi.</title>
        <authorList>
            <person name="Reynolds N.K."/>
            <person name="Stajich J.E."/>
            <person name="Barry K."/>
            <person name="Grigoriev I.V."/>
            <person name="Crous P."/>
            <person name="Smith M.E."/>
        </authorList>
    </citation>
    <scope>NUCLEOTIDE SEQUENCE</scope>
    <source>
        <strain evidence="1">NRRL 5244</strain>
    </source>
</reference>
<dbReference type="EMBL" id="JANBPW010000691">
    <property type="protein sequence ID" value="KAJ1948574.1"/>
    <property type="molecule type" value="Genomic_DNA"/>
</dbReference>
<proteinExistence type="predicted"/>
<evidence type="ECO:0000313" key="2">
    <source>
        <dbReference type="Proteomes" id="UP001150603"/>
    </source>
</evidence>
<gene>
    <name evidence="1" type="ORF">FBU59_001530</name>
</gene>
<comment type="caution">
    <text evidence="1">The sequence shown here is derived from an EMBL/GenBank/DDBJ whole genome shotgun (WGS) entry which is preliminary data.</text>
</comment>
<accession>A0ACC1JE26</accession>
<feature type="non-terminal residue" evidence="1">
    <location>
        <position position="1089"/>
    </location>
</feature>
<protein>
    <submittedName>
        <fullName evidence="1">Uncharacterized protein</fullName>
    </submittedName>
</protein>
<evidence type="ECO:0000313" key="1">
    <source>
        <dbReference type="EMBL" id="KAJ1948574.1"/>
    </source>
</evidence>
<name>A0ACC1JE26_9FUNG</name>
<sequence length="1089" mass="117710">MHPADMPMLDGKESVEFQIGIHVVDLFDIHAARAQQGHGRRYQLVHNNPLLRQLRRSPSTTTVGSAESEQTAGAQQPPTREVAAADVSLTEVLDSLQYVVDFRLKSRQQPHLDIELMRRLCDALLLTMVDEEGSFVKKRLSENAKSAYFLFGQLIEEVIEFQQCVGAKPVADLRRALKLHKRISDNGPEEERLAAVTMLRLTLACLPQGNDWRDLVDEHEQRSLAPVIDKYGKIIDDDGHSYHMPVTGGAVFPPPSLYFDRTVEKLIAMFNTDIDNGLSPEQAVKHREFYGTNELPRPVRRPWWKIVWVQLTDVMVLMLCAAIVATAIDGEWKSSIVLAVVVVLNTIVGSWQEIKAGKTLSALENLSTPHAQVIRGGTLETIDAADLVPGDLVEIGEGELIPADLRLVSCAQLEIVESVLTGESIGVRKDPKAIKVRTRQLPLGDCKGNAFMSTLVARGRGRGIVIRTGAKTEIGKISVAINRSASTVRRTPIQRKLARLGLWLVLLALSLCACIVISGVAWGRKFVPIFITGISLAVSVIPEGLVAVTTVTMSLGVHRLARRNALVRTLPAVETLGSVTVICSDKTGTLTEGKMGASELVDSNGILFEFTKSTSQDPNEGEIVYRGHVSQRHSPSADMTQTEKHGTAAANISMVASALCNNAEVFFDETESQWKSIGDPTEVAMTIAAQKSGVRKREFASADPSAPLKLLIENAFDSDRKRMSVVYEISTQNTSSWSANSCCLLVAVKGAPEEVLSKCTHQLTSAPGFLAGVSSSNSVAHSATASVVSHLDHSIVPLTDDLTAATGVHCEGMAARGLRVLGLAAKVLYVEHDLPLTEETLGEAWAECDLVFAGLIGLIDPPRSGIVESVRRCHEAGIKVIMITGDHIGTASAIAESIGILQPDHVDNSRAITGAELDLLSDEATATLDPFPSVFARVSPENKIKIVKALQQTGHIVAMTGDGVNDAAAVKGADIGVAMGLGGTDITKEAADMVLVDDNFTTIVAAVEEGRRIFDNILKFILYLLSCNSAEIFLFLFASVLNLDLPFTTIMILWANIIADIPPALSLGMDPPESNIMRRPPRNPKSGIL</sequence>
<dbReference type="Proteomes" id="UP001150603">
    <property type="component" value="Unassembled WGS sequence"/>
</dbReference>
<organism evidence="1 2">
    <name type="scientific">Linderina macrospora</name>
    <dbReference type="NCBI Taxonomy" id="4868"/>
    <lineage>
        <taxon>Eukaryota</taxon>
        <taxon>Fungi</taxon>
        <taxon>Fungi incertae sedis</taxon>
        <taxon>Zoopagomycota</taxon>
        <taxon>Kickxellomycotina</taxon>
        <taxon>Kickxellomycetes</taxon>
        <taxon>Kickxellales</taxon>
        <taxon>Kickxellaceae</taxon>
        <taxon>Linderina</taxon>
    </lineage>
</organism>
<keyword evidence="2" id="KW-1185">Reference proteome</keyword>